<accession>A0A1G2QI94</accession>
<dbReference type="GO" id="GO:0016020">
    <property type="term" value="C:membrane"/>
    <property type="evidence" value="ECO:0007669"/>
    <property type="project" value="UniProtKB-SubCell"/>
</dbReference>
<evidence type="ECO:0000256" key="4">
    <source>
        <dbReference type="ARBA" id="ARBA00022989"/>
    </source>
</evidence>
<evidence type="ECO:0000313" key="8">
    <source>
        <dbReference type="Proteomes" id="UP000177838"/>
    </source>
</evidence>
<dbReference type="InterPro" id="IPR012902">
    <property type="entry name" value="N_methyl_site"/>
</dbReference>
<evidence type="ECO:0000256" key="2">
    <source>
        <dbReference type="ARBA" id="ARBA00022481"/>
    </source>
</evidence>
<dbReference type="PROSITE" id="PS00409">
    <property type="entry name" value="PROKAR_NTER_METHYL"/>
    <property type="match status" value="1"/>
</dbReference>
<dbReference type="SUPFAM" id="SSF54523">
    <property type="entry name" value="Pili subunits"/>
    <property type="match status" value="1"/>
</dbReference>
<evidence type="ECO:0000256" key="5">
    <source>
        <dbReference type="ARBA" id="ARBA00023136"/>
    </source>
</evidence>
<keyword evidence="2" id="KW-0488">Methylation</keyword>
<sequence>MKNKGFTLIELLVVIAIIGILSGIVITALSGARDKASDAKIKATLAGFRTAAELVYSESAAPGSYTGACTAGNEFTGAYLADLSVSQDCQVNGSRYYISDELNDETIWCVDSSGYSGVKSSAPATSPCTSL</sequence>
<comment type="subcellular location">
    <subcellularLocation>
        <location evidence="1">Membrane</location>
        <topology evidence="1">Single-pass membrane protein</topology>
    </subcellularLocation>
</comment>
<keyword evidence="4 6" id="KW-1133">Transmembrane helix</keyword>
<keyword evidence="3 6" id="KW-0812">Transmembrane</keyword>
<keyword evidence="5 6" id="KW-0472">Membrane</keyword>
<name>A0A1G2QI94_9BACT</name>
<comment type="caution">
    <text evidence="7">The sequence shown here is derived from an EMBL/GenBank/DDBJ whole genome shotgun (WGS) entry which is preliminary data.</text>
</comment>
<evidence type="ECO:0000313" key="7">
    <source>
        <dbReference type="EMBL" id="OHA59819.1"/>
    </source>
</evidence>
<dbReference type="InterPro" id="IPR045584">
    <property type="entry name" value="Pilin-like"/>
</dbReference>
<dbReference type="NCBIfam" id="TIGR02532">
    <property type="entry name" value="IV_pilin_GFxxxE"/>
    <property type="match status" value="1"/>
</dbReference>
<dbReference type="Gene3D" id="3.30.700.10">
    <property type="entry name" value="Glycoprotein, Type 4 Pilin"/>
    <property type="match status" value="1"/>
</dbReference>
<dbReference type="STRING" id="1802439.A2589_03195"/>
<dbReference type="EMBL" id="MHTK01000005">
    <property type="protein sequence ID" value="OHA59819.1"/>
    <property type="molecule type" value="Genomic_DNA"/>
</dbReference>
<dbReference type="Proteomes" id="UP000177838">
    <property type="component" value="Unassembled WGS sequence"/>
</dbReference>
<organism evidence="7 8">
    <name type="scientific">Candidatus Vogelbacteria bacterium RIFOXYD1_FULL_46_19</name>
    <dbReference type="NCBI Taxonomy" id="1802439"/>
    <lineage>
        <taxon>Bacteria</taxon>
        <taxon>Candidatus Vogeliibacteriota</taxon>
    </lineage>
</organism>
<dbReference type="PANTHER" id="PTHR30093">
    <property type="entry name" value="GENERAL SECRETION PATHWAY PROTEIN G"/>
    <property type="match status" value="1"/>
</dbReference>
<reference evidence="7 8" key="1">
    <citation type="journal article" date="2016" name="Nat. Commun.">
        <title>Thousands of microbial genomes shed light on interconnected biogeochemical processes in an aquifer system.</title>
        <authorList>
            <person name="Anantharaman K."/>
            <person name="Brown C.T."/>
            <person name="Hug L.A."/>
            <person name="Sharon I."/>
            <person name="Castelle C.J."/>
            <person name="Probst A.J."/>
            <person name="Thomas B.C."/>
            <person name="Singh A."/>
            <person name="Wilkins M.J."/>
            <person name="Karaoz U."/>
            <person name="Brodie E.L."/>
            <person name="Williams K.H."/>
            <person name="Hubbard S.S."/>
            <person name="Banfield J.F."/>
        </authorList>
    </citation>
    <scope>NUCLEOTIDE SEQUENCE [LARGE SCALE GENOMIC DNA]</scope>
</reference>
<dbReference type="AlphaFoldDB" id="A0A1G2QI94"/>
<evidence type="ECO:0008006" key="9">
    <source>
        <dbReference type="Google" id="ProtNLM"/>
    </source>
</evidence>
<evidence type="ECO:0000256" key="1">
    <source>
        <dbReference type="ARBA" id="ARBA00004167"/>
    </source>
</evidence>
<feature type="transmembrane region" description="Helical" evidence="6">
    <location>
        <begin position="6"/>
        <end position="32"/>
    </location>
</feature>
<evidence type="ECO:0000256" key="6">
    <source>
        <dbReference type="SAM" id="Phobius"/>
    </source>
</evidence>
<proteinExistence type="predicted"/>
<gene>
    <name evidence="7" type="ORF">A2589_03195</name>
</gene>
<evidence type="ECO:0000256" key="3">
    <source>
        <dbReference type="ARBA" id="ARBA00022692"/>
    </source>
</evidence>
<dbReference type="PANTHER" id="PTHR30093:SF44">
    <property type="entry name" value="TYPE II SECRETION SYSTEM CORE PROTEIN G"/>
    <property type="match status" value="1"/>
</dbReference>
<protein>
    <recommendedName>
        <fullName evidence="9">Type II secretion system protein GspG C-terminal domain-containing protein</fullName>
    </recommendedName>
</protein>
<dbReference type="Pfam" id="PF07963">
    <property type="entry name" value="N_methyl"/>
    <property type="match status" value="1"/>
</dbReference>